<evidence type="ECO:0000313" key="3">
    <source>
        <dbReference type="Proteomes" id="UP001516400"/>
    </source>
</evidence>
<keyword evidence="3" id="KW-1185">Reference proteome</keyword>
<keyword evidence="1" id="KW-0472">Membrane</keyword>
<feature type="transmembrane region" description="Helical" evidence="1">
    <location>
        <begin position="87"/>
        <end position="108"/>
    </location>
</feature>
<proteinExistence type="predicted"/>
<reference evidence="2 3" key="1">
    <citation type="journal article" date="2021" name="BMC Biol.">
        <title>Horizontally acquired antibacterial genes associated with adaptive radiation of ladybird beetles.</title>
        <authorList>
            <person name="Li H.S."/>
            <person name="Tang X.F."/>
            <person name="Huang Y.H."/>
            <person name="Xu Z.Y."/>
            <person name="Chen M.L."/>
            <person name="Du X.Y."/>
            <person name="Qiu B.Y."/>
            <person name="Chen P.T."/>
            <person name="Zhang W."/>
            <person name="Slipinski A."/>
            <person name="Escalona H.E."/>
            <person name="Waterhouse R.M."/>
            <person name="Zwick A."/>
            <person name="Pang H."/>
        </authorList>
    </citation>
    <scope>NUCLEOTIDE SEQUENCE [LARGE SCALE GENOMIC DNA]</scope>
    <source>
        <strain evidence="2">SYSU2018</strain>
    </source>
</reference>
<evidence type="ECO:0000256" key="1">
    <source>
        <dbReference type="SAM" id="Phobius"/>
    </source>
</evidence>
<dbReference type="Proteomes" id="UP001516400">
    <property type="component" value="Unassembled WGS sequence"/>
</dbReference>
<name>A0ABD2NZG5_9CUCU</name>
<dbReference type="EMBL" id="JABFTP020000165">
    <property type="protein sequence ID" value="KAL3284042.1"/>
    <property type="molecule type" value="Genomic_DNA"/>
</dbReference>
<organism evidence="2 3">
    <name type="scientific">Cryptolaemus montrouzieri</name>
    <dbReference type="NCBI Taxonomy" id="559131"/>
    <lineage>
        <taxon>Eukaryota</taxon>
        <taxon>Metazoa</taxon>
        <taxon>Ecdysozoa</taxon>
        <taxon>Arthropoda</taxon>
        <taxon>Hexapoda</taxon>
        <taxon>Insecta</taxon>
        <taxon>Pterygota</taxon>
        <taxon>Neoptera</taxon>
        <taxon>Endopterygota</taxon>
        <taxon>Coleoptera</taxon>
        <taxon>Polyphaga</taxon>
        <taxon>Cucujiformia</taxon>
        <taxon>Coccinelloidea</taxon>
        <taxon>Coccinellidae</taxon>
        <taxon>Scymninae</taxon>
        <taxon>Scymnini</taxon>
        <taxon>Cryptolaemus</taxon>
    </lineage>
</organism>
<gene>
    <name evidence="2" type="ORF">HHI36_018212</name>
</gene>
<accession>A0ABD2NZG5</accession>
<protein>
    <submittedName>
        <fullName evidence="2">Uncharacterized protein</fullName>
    </submittedName>
</protein>
<sequence>MASEKPPHYNEILSSSSSAYTLLRNEPPESDMVVNPYMSMGMPPQGYQPPTNIYITAPPAPAPAAFQTHSTIHVNTSTGKRCCCSWCCFKVCFFLILLLVGLFFYLMLLNN</sequence>
<keyword evidence="1" id="KW-0812">Transmembrane</keyword>
<comment type="caution">
    <text evidence="2">The sequence shown here is derived from an EMBL/GenBank/DDBJ whole genome shotgun (WGS) entry which is preliminary data.</text>
</comment>
<dbReference type="AlphaFoldDB" id="A0ABD2NZG5"/>
<keyword evidence="1" id="KW-1133">Transmembrane helix</keyword>
<evidence type="ECO:0000313" key="2">
    <source>
        <dbReference type="EMBL" id="KAL3284042.1"/>
    </source>
</evidence>